<comment type="caution">
    <text evidence="1">The sequence shown here is derived from an EMBL/GenBank/DDBJ whole genome shotgun (WGS) entry which is preliminary data.</text>
</comment>
<proteinExistence type="predicted"/>
<gene>
    <name evidence="1" type="ORF">JDA50_02530</name>
</gene>
<organism evidence="1 2">
    <name type="scientific">Acinetobacter pittii</name>
    <name type="common">Acinetobacter genomosp. 3</name>
    <dbReference type="NCBI Taxonomy" id="48296"/>
    <lineage>
        <taxon>Bacteria</taxon>
        <taxon>Pseudomonadati</taxon>
        <taxon>Pseudomonadota</taxon>
        <taxon>Gammaproteobacteria</taxon>
        <taxon>Moraxellales</taxon>
        <taxon>Moraxellaceae</taxon>
        <taxon>Acinetobacter</taxon>
        <taxon>Acinetobacter calcoaceticus/baumannii complex</taxon>
    </lineage>
</organism>
<protein>
    <submittedName>
        <fullName evidence="1">Uncharacterized protein</fullName>
    </submittedName>
</protein>
<dbReference type="RefSeq" id="WP_005803882.1">
    <property type="nucleotide sequence ID" value="NZ_AMST01000070.1"/>
</dbReference>
<evidence type="ECO:0000313" key="2">
    <source>
        <dbReference type="Proteomes" id="UP000660083"/>
    </source>
</evidence>
<dbReference type="EMBL" id="JAEFCT010000002">
    <property type="protein sequence ID" value="MBK1443322.1"/>
    <property type="molecule type" value="Genomic_DNA"/>
</dbReference>
<accession>A0A1C2WNP3</accession>
<sequence>MKIILLVLSSLLIALTAIYFFNKKESEISPKEFVLNWGERMKNSPNGGPGRNCFPTAYSVIRYPELKEELLEAKKLNLFHPDQSGNGLLQIPLKNCFSEAKLVELKFDKSRNMAWAVYRCEKDGMGLEVKLSSFEEWCSYTTYLKRWNFPIGKYTPISMP</sequence>
<name>A0A1C2WNP3_ACIPI</name>
<dbReference type="Proteomes" id="UP000660083">
    <property type="component" value="Unassembled WGS sequence"/>
</dbReference>
<dbReference type="AlphaFoldDB" id="A0A1C2WNP3"/>
<evidence type="ECO:0000313" key="1">
    <source>
        <dbReference type="EMBL" id="MBK1443322.1"/>
    </source>
</evidence>
<reference evidence="1" key="1">
    <citation type="submission" date="2020-12" db="EMBL/GenBank/DDBJ databases">
        <authorList>
            <person name="Chopjitt P."/>
        </authorList>
    </citation>
    <scope>NUCLEOTIDE SEQUENCE</scope>
    <source>
        <strain evidence="1">AP1</strain>
    </source>
</reference>